<dbReference type="SMART" id="SM00382">
    <property type="entry name" value="AAA"/>
    <property type="match status" value="1"/>
</dbReference>
<dbReference type="InterPro" id="IPR003593">
    <property type="entry name" value="AAA+_ATPase"/>
</dbReference>
<evidence type="ECO:0000256" key="4">
    <source>
        <dbReference type="ARBA" id="ARBA00022840"/>
    </source>
</evidence>
<dbReference type="InterPro" id="IPR050683">
    <property type="entry name" value="Bact_Polysacc_Export_ATP-bd"/>
</dbReference>
<protein>
    <submittedName>
        <fullName evidence="7">ATP-binding cassette domain-containing protein</fullName>
    </submittedName>
</protein>
<dbReference type="EMBL" id="JAWDIP010000003">
    <property type="protein sequence ID" value="MDY0394142.1"/>
    <property type="molecule type" value="Genomic_DNA"/>
</dbReference>
<keyword evidence="2" id="KW-0813">Transport</keyword>
<evidence type="ECO:0000259" key="6">
    <source>
        <dbReference type="PROSITE" id="PS50893"/>
    </source>
</evidence>
<keyword evidence="4 7" id="KW-0067">ATP-binding</keyword>
<dbReference type="PANTHER" id="PTHR46743">
    <property type="entry name" value="TEICHOIC ACIDS EXPORT ATP-BINDING PROTEIN TAGH"/>
    <property type="match status" value="1"/>
</dbReference>
<dbReference type="InterPro" id="IPR015860">
    <property type="entry name" value="ABC_transpr_TagH-like"/>
</dbReference>
<organism evidence="7 8">
    <name type="scientific">Tigheibacillus halophilus</name>
    <dbReference type="NCBI Taxonomy" id="361280"/>
    <lineage>
        <taxon>Bacteria</taxon>
        <taxon>Bacillati</taxon>
        <taxon>Bacillota</taxon>
        <taxon>Bacilli</taxon>
        <taxon>Bacillales</taxon>
        <taxon>Bacillaceae</taxon>
        <taxon>Tigheibacillus</taxon>
    </lineage>
</organism>
<comment type="similarity">
    <text evidence="1">Belongs to the ABC transporter superfamily.</text>
</comment>
<evidence type="ECO:0000256" key="3">
    <source>
        <dbReference type="ARBA" id="ARBA00022741"/>
    </source>
</evidence>
<dbReference type="Gene3D" id="3.40.50.300">
    <property type="entry name" value="P-loop containing nucleotide triphosphate hydrolases"/>
    <property type="match status" value="1"/>
</dbReference>
<dbReference type="Proteomes" id="UP001281447">
    <property type="component" value="Unassembled WGS sequence"/>
</dbReference>
<proteinExistence type="inferred from homology"/>
<dbReference type="GO" id="GO:0005524">
    <property type="term" value="F:ATP binding"/>
    <property type="evidence" value="ECO:0007669"/>
    <property type="project" value="UniProtKB-KW"/>
</dbReference>
<feature type="domain" description="ABC transporter" evidence="6">
    <location>
        <begin position="1"/>
        <end position="204"/>
    </location>
</feature>
<dbReference type="CDD" id="cd03220">
    <property type="entry name" value="ABC_KpsT_Wzt"/>
    <property type="match status" value="1"/>
</dbReference>
<evidence type="ECO:0000256" key="2">
    <source>
        <dbReference type="ARBA" id="ARBA00022448"/>
    </source>
</evidence>
<dbReference type="InterPro" id="IPR027417">
    <property type="entry name" value="P-loop_NTPase"/>
</dbReference>
<dbReference type="PANTHER" id="PTHR46743:SF2">
    <property type="entry name" value="TEICHOIC ACIDS EXPORT ATP-BINDING PROTEIN TAGH"/>
    <property type="match status" value="1"/>
</dbReference>
<gene>
    <name evidence="7" type="ORF">RWE15_06175</name>
</gene>
<evidence type="ECO:0000313" key="8">
    <source>
        <dbReference type="Proteomes" id="UP001281447"/>
    </source>
</evidence>
<dbReference type="PROSITE" id="PS50893">
    <property type="entry name" value="ABC_TRANSPORTER_2"/>
    <property type="match status" value="1"/>
</dbReference>
<reference evidence="7 8" key="1">
    <citation type="submission" date="2023-10" db="EMBL/GenBank/DDBJ databases">
        <title>Virgibacillus halophilus 5B73C genome.</title>
        <authorList>
            <person name="Miliotis G."/>
            <person name="Sengupta P."/>
            <person name="Hameed A."/>
            <person name="Chuvochina M."/>
            <person name="Mcdonagh F."/>
            <person name="Simpson A.C."/>
            <person name="Singh N.K."/>
            <person name="Rekha P.D."/>
            <person name="Raman K."/>
            <person name="Hugenholtz P."/>
            <person name="Venkateswaran K."/>
        </authorList>
    </citation>
    <scope>NUCLEOTIDE SEQUENCE [LARGE SCALE GENOMIC DNA]</scope>
    <source>
        <strain evidence="7 8">5B73C</strain>
    </source>
</reference>
<dbReference type="PROSITE" id="PS00211">
    <property type="entry name" value="ABC_TRANSPORTER_1"/>
    <property type="match status" value="1"/>
</dbReference>
<evidence type="ECO:0000313" key="7">
    <source>
        <dbReference type="EMBL" id="MDY0394142.1"/>
    </source>
</evidence>
<dbReference type="InterPro" id="IPR003439">
    <property type="entry name" value="ABC_transporter-like_ATP-bd"/>
</dbReference>
<keyword evidence="3" id="KW-0547">Nucleotide-binding</keyword>
<evidence type="ECO:0000256" key="1">
    <source>
        <dbReference type="ARBA" id="ARBA00005417"/>
    </source>
</evidence>
<keyword evidence="5" id="KW-1278">Translocase</keyword>
<name>A0ABU5C481_9BACI</name>
<accession>A0ABU5C481</accession>
<evidence type="ECO:0000256" key="5">
    <source>
        <dbReference type="ARBA" id="ARBA00022967"/>
    </source>
</evidence>
<comment type="caution">
    <text evidence="7">The sequence shown here is derived from an EMBL/GenBank/DDBJ whole genome shotgun (WGS) entry which is preliminary data.</text>
</comment>
<dbReference type="SUPFAM" id="SSF52540">
    <property type="entry name" value="P-loop containing nucleoside triphosphate hydrolases"/>
    <property type="match status" value="1"/>
</dbReference>
<sequence length="217" mass="23567">MQNVSFTAKKGDVIGVIGVNGAGKSTLSNLIAGISPPTTGEIKLNGQAALIAINSGLNGQLTGRENIELKCLMLGFSKKETKALMPDIEEFADIGKFIDQPVKNYSSGMKSRLGFAISINIDPDILVIDEALSVGDQTFANKCLDKMNEFKEKGKTIFFYQSFDWTGEKVLSKGVMAGGWNGQGLRNNRRSCSRIPDFSKGIQSHVKRRKTSIQENG</sequence>
<dbReference type="InterPro" id="IPR017871">
    <property type="entry name" value="ABC_transporter-like_CS"/>
</dbReference>
<keyword evidence="8" id="KW-1185">Reference proteome</keyword>
<dbReference type="Pfam" id="PF00005">
    <property type="entry name" value="ABC_tran"/>
    <property type="match status" value="1"/>
</dbReference>